<sequence length="271" mass="29222">MSSPQPSLSWPTSPTPLRIAELRPVVDRLTSLAHAHERELAVIPGLATTDEEVAADPPPALEQVTDELGGLSVRGRRELDLLVEERTDVGPYTLLGEPTSYYPLHEDEDVAVVLTVAEDGTPGAVYGIGEDLALHLAAPDLGAYLTRFADALEQALSELDDHIRRSWGEPSVEDETARDDALEELLDLHLYRAILGTSEDADDVDADEVAIQDPQQAGLTELPTGTLAVADLRDAPRDARVDVIDAELPGDPLDWHLAWREAGLVVCLVGG</sequence>
<protein>
    <submittedName>
        <fullName evidence="1">Uncharacterized protein</fullName>
    </submittedName>
</protein>
<reference evidence="1" key="1">
    <citation type="journal article" date="2021" name="PeerJ">
        <title>Extensive microbial diversity within the chicken gut microbiome revealed by metagenomics and culture.</title>
        <authorList>
            <person name="Gilroy R."/>
            <person name="Ravi A."/>
            <person name="Getino M."/>
            <person name="Pursley I."/>
            <person name="Horton D.L."/>
            <person name="Alikhan N.F."/>
            <person name="Baker D."/>
            <person name="Gharbi K."/>
            <person name="Hall N."/>
            <person name="Watson M."/>
            <person name="Adriaenssens E.M."/>
            <person name="Foster-Nyarko E."/>
            <person name="Jarju S."/>
            <person name="Secka A."/>
            <person name="Antonio M."/>
            <person name="Oren A."/>
            <person name="Chaudhuri R.R."/>
            <person name="La Ragione R."/>
            <person name="Hildebrand F."/>
            <person name="Pallen M.J."/>
        </authorList>
    </citation>
    <scope>NUCLEOTIDE SEQUENCE</scope>
    <source>
        <strain evidence="1">ChiHjej13B12-24818</strain>
    </source>
</reference>
<organism evidence="1 2">
    <name type="scientific">Candidatus Brachybacterium merdavium</name>
    <dbReference type="NCBI Taxonomy" id="2838513"/>
    <lineage>
        <taxon>Bacteria</taxon>
        <taxon>Bacillati</taxon>
        <taxon>Actinomycetota</taxon>
        <taxon>Actinomycetes</taxon>
        <taxon>Micrococcales</taxon>
        <taxon>Dermabacteraceae</taxon>
        <taxon>Brachybacterium</taxon>
    </lineage>
</organism>
<proteinExistence type="predicted"/>
<dbReference type="AlphaFoldDB" id="A0A9D2RMA5"/>
<dbReference type="EMBL" id="DWZH01000007">
    <property type="protein sequence ID" value="HJB09079.1"/>
    <property type="molecule type" value="Genomic_DNA"/>
</dbReference>
<evidence type="ECO:0000313" key="1">
    <source>
        <dbReference type="EMBL" id="HJB09079.1"/>
    </source>
</evidence>
<accession>A0A9D2RMA5</accession>
<evidence type="ECO:0000313" key="2">
    <source>
        <dbReference type="Proteomes" id="UP000823823"/>
    </source>
</evidence>
<name>A0A9D2RMA5_9MICO</name>
<gene>
    <name evidence="1" type="ORF">H9786_00895</name>
</gene>
<dbReference type="Proteomes" id="UP000823823">
    <property type="component" value="Unassembled WGS sequence"/>
</dbReference>
<comment type="caution">
    <text evidence="1">The sequence shown here is derived from an EMBL/GenBank/DDBJ whole genome shotgun (WGS) entry which is preliminary data.</text>
</comment>
<reference evidence="1" key="2">
    <citation type="submission" date="2021-04" db="EMBL/GenBank/DDBJ databases">
        <authorList>
            <person name="Gilroy R."/>
        </authorList>
    </citation>
    <scope>NUCLEOTIDE SEQUENCE</scope>
    <source>
        <strain evidence="1">ChiHjej13B12-24818</strain>
    </source>
</reference>